<keyword evidence="4" id="KW-1185">Reference proteome</keyword>
<evidence type="ECO:0000313" key="4">
    <source>
        <dbReference type="Proteomes" id="UP001642409"/>
    </source>
</evidence>
<organism evidence="2">
    <name type="scientific">Hexamita inflata</name>
    <dbReference type="NCBI Taxonomy" id="28002"/>
    <lineage>
        <taxon>Eukaryota</taxon>
        <taxon>Metamonada</taxon>
        <taxon>Diplomonadida</taxon>
        <taxon>Hexamitidae</taxon>
        <taxon>Hexamitinae</taxon>
        <taxon>Hexamita</taxon>
    </lineage>
</organism>
<reference evidence="3 4" key="2">
    <citation type="submission" date="2024-07" db="EMBL/GenBank/DDBJ databases">
        <authorList>
            <person name="Akdeniz Z."/>
        </authorList>
    </citation>
    <scope>NUCLEOTIDE SEQUENCE [LARGE SCALE GENOMIC DNA]</scope>
</reference>
<name>A0AA86PRD5_9EUKA</name>
<accession>A0AA86PRD5</accession>
<feature type="coiled-coil region" evidence="1">
    <location>
        <begin position="134"/>
        <end position="164"/>
    </location>
</feature>
<sequence>MNNITKDDQQNQNTEITYNSQLMSQLQNIIINVSDPLTQLAAGRLGIDLQDLTVIEKSYYQKQFNDKQLAQLNYDIQVAYYQECMDRVRQEIKNINDNGIQLAEFIVFDLHPSLRHLTRIPDLVVDSDHLQKFINQLKNEGRVVRKELERVRDTQARLKLLEKQAHKITYLSDKDIAIKQNLVAKEVRRDKEKLLAVEKMMQNNMQWIEKTKITTLARLQKAEELKKQQLSEKKQIFQEKNNTVILKQTNMIQNLKNESEQKLIDHVMQKVKKPPTGIVNYRSRYYQDYKNLNEHQNEFLNEVREKMTKTQQQYRETHQYEKISQEQQEKIKMNEEKVNYLIAQRDQVIQAKLSKYQSRQKEKMQMRQQKLLNDEINIVKHVKKEINLEMIRNQPDIKKFEDILKEQEKKEFYNQMRENEKKRRVEEEKRKEQQKYKEEMEQYNRDKELNYKIQQLCYLKDELKKNKVGTKEYSKLWQEFNILSAHLEETI</sequence>
<evidence type="ECO:0000256" key="1">
    <source>
        <dbReference type="SAM" id="Coils"/>
    </source>
</evidence>
<evidence type="ECO:0000313" key="2">
    <source>
        <dbReference type="EMBL" id="CAI9943311.1"/>
    </source>
</evidence>
<dbReference type="AlphaFoldDB" id="A0AA86PRD5"/>
<keyword evidence="1" id="KW-0175">Coiled coil</keyword>
<dbReference type="EMBL" id="CAXDID020000147">
    <property type="protein sequence ID" value="CAL6040996.1"/>
    <property type="molecule type" value="Genomic_DNA"/>
</dbReference>
<proteinExistence type="predicted"/>
<dbReference type="Proteomes" id="UP001642409">
    <property type="component" value="Unassembled WGS sequence"/>
</dbReference>
<gene>
    <name evidence="2" type="ORF">HINF_LOCUS30956</name>
    <name evidence="3" type="ORF">HINF_LOCUS38649</name>
</gene>
<dbReference type="EMBL" id="CATOUU010000714">
    <property type="protein sequence ID" value="CAI9943311.1"/>
    <property type="molecule type" value="Genomic_DNA"/>
</dbReference>
<protein>
    <submittedName>
        <fullName evidence="2">Uncharacterized protein</fullName>
    </submittedName>
</protein>
<comment type="caution">
    <text evidence="2">The sequence shown here is derived from an EMBL/GenBank/DDBJ whole genome shotgun (WGS) entry which is preliminary data.</text>
</comment>
<evidence type="ECO:0000313" key="3">
    <source>
        <dbReference type="EMBL" id="CAL6040996.1"/>
    </source>
</evidence>
<reference evidence="2" key="1">
    <citation type="submission" date="2023-06" db="EMBL/GenBank/DDBJ databases">
        <authorList>
            <person name="Kurt Z."/>
        </authorList>
    </citation>
    <scope>NUCLEOTIDE SEQUENCE</scope>
</reference>
<feature type="coiled-coil region" evidence="1">
    <location>
        <begin position="410"/>
        <end position="446"/>
    </location>
</feature>